<dbReference type="Proteomes" id="UP001162480">
    <property type="component" value="Chromosome 2"/>
</dbReference>
<name>A0AA36ALC3_OCTVU</name>
<keyword evidence="2" id="KW-1185">Reference proteome</keyword>
<proteinExistence type="predicted"/>
<evidence type="ECO:0000313" key="2">
    <source>
        <dbReference type="Proteomes" id="UP001162480"/>
    </source>
</evidence>
<protein>
    <submittedName>
        <fullName evidence="1">Uncharacterized protein</fullName>
    </submittedName>
</protein>
<dbReference type="EMBL" id="OX597815">
    <property type="protein sequence ID" value="CAI9718305.1"/>
    <property type="molecule type" value="Genomic_DNA"/>
</dbReference>
<reference evidence="1" key="1">
    <citation type="submission" date="2023-08" db="EMBL/GenBank/DDBJ databases">
        <authorList>
            <person name="Alioto T."/>
            <person name="Alioto T."/>
            <person name="Gomez Garrido J."/>
        </authorList>
    </citation>
    <scope>NUCLEOTIDE SEQUENCE</scope>
</reference>
<evidence type="ECO:0000313" key="1">
    <source>
        <dbReference type="EMBL" id="CAI9718305.1"/>
    </source>
</evidence>
<gene>
    <name evidence="1" type="ORF">OCTVUL_1B008786</name>
</gene>
<dbReference type="AlphaFoldDB" id="A0AA36ALC3"/>
<accession>A0AA36ALC3</accession>
<organism evidence="1 2">
    <name type="scientific">Octopus vulgaris</name>
    <name type="common">Common octopus</name>
    <dbReference type="NCBI Taxonomy" id="6645"/>
    <lineage>
        <taxon>Eukaryota</taxon>
        <taxon>Metazoa</taxon>
        <taxon>Spiralia</taxon>
        <taxon>Lophotrochozoa</taxon>
        <taxon>Mollusca</taxon>
        <taxon>Cephalopoda</taxon>
        <taxon>Coleoidea</taxon>
        <taxon>Octopodiformes</taxon>
        <taxon>Octopoda</taxon>
        <taxon>Incirrata</taxon>
        <taxon>Octopodidae</taxon>
        <taxon>Octopus</taxon>
    </lineage>
</organism>
<sequence length="87" mass="11045">MHYSDIPYNYVFNKQTTVWKRRQRNGDKVIYRLYKVSQKDEERFYLRLLLMHVTEARSYEDMKTKSNIWCHNHRRKILYVFLQHRPY</sequence>